<dbReference type="InterPro" id="IPR044668">
    <property type="entry name" value="PuuD-like"/>
</dbReference>
<dbReference type="Pfam" id="PF07722">
    <property type="entry name" value="Peptidase_C26"/>
    <property type="match status" value="1"/>
</dbReference>
<dbReference type="SUPFAM" id="SSF52317">
    <property type="entry name" value="Class I glutamine amidotransferase-like"/>
    <property type="match status" value="1"/>
</dbReference>
<sequence length="252" mass="27679">MSKPLIGVTPLWDDHLNSMWMLSGYFDGIIAAGGTPVMMPLSDDAEHIEQLSDTCDGFLFAGGHDINPNLYGQQPTSLTKTCPARDRMESLLLPAVLKRNKAVLGICRGIQVINALLGGTLWQDLPTEHPSNIDHHVSHPPHDRVVHQVQIMPHSPLDHALWPNGDTTSRADDAFHPACRVLGVNSRHHQAIKQLAPPLSPMALSPDGLVEAVYMPSARFVWAVQWHPEFSYQSDANQRAIFSAFVQAAAQS</sequence>
<evidence type="ECO:0000313" key="2">
    <source>
        <dbReference type="Proteomes" id="UP000553756"/>
    </source>
</evidence>
<dbReference type="Gene3D" id="3.40.50.880">
    <property type="match status" value="1"/>
</dbReference>
<reference evidence="1 2" key="1">
    <citation type="submission" date="2020-02" db="EMBL/GenBank/DDBJ databases">
        <title>Characterization of phylogenetic diversity of novel bifidobacterial species isolated in Czech ZOOs.</title>
        <authorList>
            <person name="Lugli G.A."/>
            <person name="Vera N.B."/>
            <person name="Ventura M."/>
        </authorList>
    </citation>
    <scope>NUCLEOTIDE SEQUENCE [LARGE SCALE GENOMIC DNA]</scope>
    <source>
        <strain evidence="1 2">DSM 109963</strain>
    </source>
</reference>
<dbReference type="EMBL" id="JAAIIJ010000015">
    <property type="protein sequence ID" value="NMN02132.1"/>
    <property type="molecule type" value="Genomic_DNA"/>
</dbReference>
<dbReference type="InterPro" id="IPR011697">
    <property type="entry name" value="Peptidase_C26"/>
</dbReference>
<accession>A0ABX1SYC6</accession>
<dbReference type="PANTHER" id="PTHR43235">
    <property type="entry name" value="GLUTAMINE AMIDOTRANSFERASE PB2B2.05-RELATED"/>
    <property type="match status" value="1"/>
</dbReference>
<dbReference type="PANTHER" id="PTHR43235:SF1">
    <property type="entry name" value="GLUTAMINE AMIDOTRANSFERASE PB2B2.05-RELATED"/>
    <property type="match status" value="1"/>
</dbReference>
<organism evidence="1 2">
    <name type="scientific">Bifidobacterium panos</name>
    <dbReference type="NCBI Taxonomy" id="2675321"/>
    <lineage>
        <taxon>Bacteria</taxon>
        <taxon>Bacillati</taxon>
        <taxon>Actinomycetota</taxon>
        <taxon>Actinomycetes</taxon>
        <taxon>Bifidobacteriales</taxon>
        <taxon>Bifidobacteriaceae</taxon>
        <taxon>Bifidobacterium</taxon>
    </lineage>
</organism>
<dbReference type="PROSITE" id="PS51273">
    <property type="entry name" value="GATASE_TYPE_1"/>
    <property type="match status" value="1"/>
</dbReference>
<keyword evidence="2" id="KW-1185">Reference proteome</keyword>
<protein>
    <submittedName>
        <fullName evidence="1">Amidotransferase</fullName>
    </submittedName>
</protein>
<name>A0ABX1SYC6_9BIFI</name>
<gene>
    <name evidence="1" type="ORF">G1C94_0754</name>
</gene>
<proteinExistence type="predicted"/>
<evidence type="ECO:0000313" key="1">
    <source>
        <dbReference type="EMBL" id="NMN02132.1"/>
    </source>
</evidence>
<dbReference type="InterPro" id="IPR029062">
    <property type="entry name" value="Class_I_gatase-like"/>
</dbReference>
<comment type="caution">
    <text evidence="1">The sequence shown here is derived from an EMBL/GenBank/DDBJ whole genome shotgun (WGS) entry which is preliminary data.</text>
</comment>
<dbReference type="Proteomes" id="UP000553756">
    <property type="component" value="Unassembled WGS sequence"/>
</dbReference>
<dbReference type="CDD" id="cd01745">
    <property type="entry name" value="GATase1_2"/>
    <property type="match status" value="1"/>
</dbReference>